<sequence>MVTPTEICGNSHGMKVVEKSFSVERQDQAGKLLEWYKERLLSIQKKARLLQQGIVALDPAVHEQKLNFLRAHTTELNRRIVALMDTSDKGFPTHHSIPPSTAVSANGDQLAWLHRQNRRLNQELAEKTQIIDQLKRENEQAKKKQFVERNPPVLRPSAFVRPAYQVHTVPPPNTSPNKIYDTLM</sequence>
<protein>
    <submittedName>
        <fullName evidence="2">Uncharacterized protein</fullName>
    </submittedName>
</protein>
<dbReference type="PANTHER" id="PTHR14907">
    <property type="entry name" value="FI14130P"/>
    <property type="match status" value="1"/>
</dbReference>
<dbReference type="EMBL" id="CAJGYM010000006">
    <property type="protein sequence ID" value="CAD6187343.1"/>
    <property type="molecule type" value="Genomic_DNA"/>
</dbReference>
<keyword evidence="3" id="KW-1185">Reference proteome</keyword>
<dbReference type="AlphaFoldDB" id="A0A8S1GWW0"/>
<comment type="caution">
    <text evidence="2">The sequence shown here is derived from an EMBL/GenBank/DDBJ whole genome shotgun (WGS) entry which is preliminary data.</text>
</comment>
<evidence type="ECO:0000313" key="3">
    <source>
        <dbReference type="Proteomes" id="UP000835052"/>
    </source>
</evidence>
<dbReference type="InterPro" id="IPR026828">
    <property type="entry name" value="SAPC2_1/2"/>
</dbReference>
<keyword evidence="1" id="KW-0175">Coiled coil</keyword>
<dbReference type="Proteomes" id="UP000835052">
    <property type="component" value="Unassembled WGS sequence"/>
</dbReference>
<evidence type="ECO:0000256" key="1">
    <source>
        <dbReference type="SAM" id="Coils"/>
    </source>
</evidence>
<proteinExistence type="predicted"/>
<evidence type="ECO:0000313" key="2">
    <source>
        <dbReference type="EMBL" id="CAD6187343.1"/>
    </source>
</evidence>
<dbReference type="OrthoDB" id="10035013at2759"/>
<feature type="coiled-coil region" evidence="1">
    <location>
        <begin position="117"/>
        <end position="144"/>
    </location>
</feature>
<accession>A0A8S1GWW0</accession>
<reference evidence="2" key="1">
    <citation type="submission" date="2020-10" db="EMBL/GenBank/DDBJ databases">
        <authorList>
            <person name="Kikuchi T."/>
        </authorList>
    </citation>
    <scope>NUCLEOTIDE SEQUENCE</scope>
    <source>
        <strain evidence="2">NKZ352</strain>
    </source>
</reference>
<organism evidence="2 3">
    <name type="scientific">Caenorhabditis auriculariae</name>
    <dbReference type="NCBI Taxonomy" id="2777116"/>
    <lineage>
        <taxon>Eukaryota</taxon>
        <taxon>Metazoa</taxon>
        <taxon>Ecdysozoa</taxon>
        <taxon>Nematoda</taxon>
        <taxon>Chromadorea</taxon>
        <taxon>Rhabditida</taxon>
        <taxon>Rhabditina</taxon>
        <taxon>Rhabditomorpha</taxon>
        <taxon>Rhabditoidea</taxon>
        <taxon>Rhabditidae</taxon>
        <taxon>Peloderinae</taxon>
        <taxon>Caenorhabditis</taxon>
    </lineage>
</organism>
<gene>
    <name evidence="2" type="ORF">CAUJ_LOCUS3262</name>
</gene>
<name>A0A8S1GWW0_9PELO</name>
<dbReference type="PANTHER" id="PTHR14907:SF2">
    <property type="entry name" value="SUPPRESSOR APC DOMAIN-CONTAINING PROTEIN 2"/>
    <property type="match status" value="1"/>
</dbReference>